<feature type="disulfide bond" description="Interchain (with AhpC); in linked form" evidence="6">
    <location>
        <position position="133"/>
    </location>
</feature>
<comment type="catalytic activity">
    <reaction evidence="6">
        <text>N(6)-[(R)-dihydrolipoyl]-L-lysyl-[lipoyl-carrier protein] + a hydroperoxide = N(6)-[(R)-lipoyl]-L-lysyl-[lipoyl-carrier protein] + an alcohol + H2O</text>
        <dbReference type="Rhea" id="RHEA:62636"/>
        <dbReference type="Rhea" id="RHEA-COMP:10502"/>
        <dbReference type="Rhea" id="RHEA-COMP:16355"/>
        <dbReference type="ChEBI" id="CHEBI:15377"/>
        <dbReference type="ChEBI" id="CHEBI:30879"/>
        <dbReference type="ChEBI" id="CHEBI:35924"/>
        <dbReference type="ChEBI" id="CHEBI:83099"/>
        <dbReference type="ChEBI" id="CHEBI:83100"/>
        <dbReference type="EC" id="1.11.1.28"/>
    </reaction>
</comment>
<comment type="function">
    <text evidence="6">Antioxidant protein with alkyl hydroperoxidase activity. Required for the reduction of the AhpC active site cysteine residues and for the regeneration of the AhpC enzyme activity.</text>
</comment>
<dbReference type="InterPro" id="IPR029032">
    <property type="entry name" value="AhpD-like"/>
</dbReference>
<comment type="similarity">
    <text evidence="6">Belongs to the AhpD family.</text>
</comment>
<reference evidence="8 9" key="1">
    <citation type="submission" date="2023-07" db="EMBL/GenBank/DDBJ databases">
        <title>Sequencing the genomes of 1000 actinobacteria strains.</title>
        <authorList>
            <person name="Klenk H.-P."/>
        </authorList>
    </citation>
    <scope>NUCLEOTIDE SEQUENCE [LARGE SCALE GENOMIC DNA]</scope>
    <source>
        <strain evidence="8 9">DSM 44508</strain>
    </source>
</reference>
<dbReference type="InterPro" id="IPR004674">
    <property type="entry name" value="AhpD"/>
</dbReference>
<dbReference type="Pfam" id="PF02627">
    <property type="entry name" value="CMD"/>
    <property type="match status" value="1"/>
</dbReference>
<proteinExistence type="inferred from homology"/>
<comment type="caution">
    <text evidence="8">The sequence shown here is derived from an EMBL/GenBank/DDBJ whole genome shotgun (WGS) entry which is preliminary data.</text>
</comment>
<dbReference type="InterPro" id="IPR004675">
    <property type="entry name" value="AhpD_core"/>
</dbReference>
<dbReference type="Proteomes" id="UP001183619">
    <property type="component" value="Unassembled WGS sequence"/>
</dbReference>
<keyword evidence="5 6" id="KW-0676">Redox-active center</keyword>
<protein>
    <recommendedName>
        <fullName evidence="6">Alkyl hydroperoxide reductase AhpD</fullName>
        <ecNumber evidence="6">1.11.1.28</ecNumber>
    </recommendedName>
    <alternativeName>
        <fullName evidence="6">Alkylhydroperoxidase AhpD</fullName>
    </alternativeName>
</protein>
<keyword evidence="2 6" id="KW-0049">Antioxidant</keyword>
<dbReference type="EMBL" id="JAVDYF010000001">
    <property type="protein sequence ID" value="MDR7355860.1"/>
    <property type="molecule type" value="Genomic_DNA"/>
</dbReference>
<feature type="active site" description="Proton donor" evidence="6">
    <location>
        <position position="130"/>
    </location>
</feature>
<evidence type="ECO:0000259" key="7">
    <source>
        <dbReference type="Pfam" id="PF02627"/>
    </source>
</evidence>
<keyword evidence="1 6" id="KW-0575">Peroxidase</keyword>
<evidence type="ECO:0000256" key="2">
    <source>
        <dbReference type="ARBA" id="ARBA00022862"/>
    </source>
</evidence>
<evidence type="ECO:0000313" key="9">
    <source>
        <dbReference type="Proteomes" id="UP001183619"/>
    </source>
</evidence>
<keyword evidence="9" id="KW-1185">Reference proteome</keyword>
<name>A0ABU2BB82_9CORY</name>
<dbReference type="PANTHER" id="PTHR33930">
    <property type="entry name" value="ALKYL HYDROPEROXIDE REDUCTASE AHPD"/>
    <property type="match status" value="1"/>
</dbReference>
<feature type="active site" description="Cysteine sulfenic acid (-SOH) intermediate" evidence="6">
    <location>
        <position position="133"/>
    </location>
</feature>
<feature type="disulfide bond" evidence="6">
    <location>
        <begin position="130"/>
        <end position="133"/>
    </location>
</feature>
<evidence type="ECO:0000256" key="1">
    <source>
        <dbReference type="ARBA" id="ARBA00022559"/>
    </source>
</evidence>
<evidence type="ECO:0000256" key="3">
    <source>
        <dbReference type="ARBA" id="ARBA00023002"/>
    </source>
</evidence>
<evidence type="ECO:0000313" key="8">
    <source>
        <dbReference type="EMBL" id="MDR7355860.1"/>
    </source>
</evidence>
<accession>A0ABU2BB82</accession>
<organism evidence="8 9">
    <name type="scientific">Corynebacterium felinum</name>
    <dbReference type="NCBI Taxonomy" id="131318"/>
    <lineage>
        <taxon>Bacteria</taxon>
        <taxon>Bacillati</taxon>
        <taxon>Actinomycetota</taxon>
        <taxon>Actinomycetes</taxon>
        <taxon>Mycobacteriales</taxon>
        <taxon>Corynebacteriaceae</taxon>
        <taxon>Corynebacterium</taxon>
    </lineage>
</organism>
<dbReference type="Gene3D" id="1.20.1290.10">
    <property type="entry name" value="AhpD-like"/>
    <property type="match status" value="1"/>
</dbReference>
<dbReference type="PANTHER" id="PTHR33930:SF7">
    <property type="entry name" value="ALKYL HYDROPEROXIDE REDUCTASE AHPD"/>
    <property type="match status" value="1"/>
</dbReference>
<feature type="domain" description="Carboxymuconolactone decarboxylase-like" evidence="7">
    <location>
        <begin position="94"/>
        <end position="169"/>
    </location>
</feature>
<dbReference type="NCBIfam" id="TIGR00778">
    <property type="entry name" value="ahpD_dom"/>
    <property type="match status" value="1"/>
</dbReference>
<dbReference type="HAMAP" id="MF_01676">
    <property type="entry name" value="AhpD"/>
    <property type="match status" value="1"/>
</dbReference>
<dbReference type="RefSeq" id="WP_277105007.1">
    <property type="nucleotide sequence ID" value="NZ_BAAAJS010000022.1"/>
</dbReference>
<evidence type="ECO:0000256" key="6">
    <source>
        <dbReference type="HAMAP-Rule" id="MF_01676"/>
    </source>
</evidence>
<dbReference type="SUPFAM" id="SSF69118">
    <property type="entry name" value="AhpD-like"/>
    <property type="match status" value="1"/>
</dbReference>
<keyword evidence="4 6" id="KW-1015">Disulfide bond</keyword>
<evidence type="ECO:0000256" key="4">
    <source>
        <dbReference type="ARBA" id="ARBA00023157"/>
    </source>
</evidence>
<gene>
    <name evidence="6" type="primary">ahpD</name>
    <name evidence="8" type="ORF">J2S37_002398</name>
</gene>
<dbReference type="NCBIfam" id="TIGR00777">
    <property type="entry name" value="ahpD"/>
    <property type="match status" value="1"/>
</dbReference>
<keyword evidence="3 6" id="KW-0560">Oxidoreductase</keyword>
<evidence type="ECO:0000256" key="5">
    <source>
        <dbReference type="ARBA" id="ARBA00023284"/>
    </source>
</evidence>
<sequence length="175" mass="18660">MSVENLKSALPDYAKDLKLNLGALARQTVLSDQQKWGTFLACAAATKNPTVIREINEEVAAVLSPEAQSAAFAAASIMGMNNIAYRAKGWLGEEFAHVRMGLRMNIMANPGVEKADFELWATAVSAINGCEHCTIAHEKVLTAEGVSKEQIFEVVKIAATVSGVAQALSIQEALA</sequence>
<dbReference type="EC" id="1.11.1.28" evidence="6"/>
<dbReference type="InterPro" id="IPR003779">
    <property type="entry name" value="CMD-like"/>
</dbReference>
<comment type="subunit">
    <text evidence="6">Homotrimer.</text>
</comment>